<feature type="compositionally biased region" description="Acidic residues" evidence="1">
    <location>
        <begin position="137"/>
        <end position="152"/>
    </location>
</feature>
<protein>
    <recommendedName>
        <fullName evidence="5">Trp biosynthesis protein</fullName>
    </recommendedName>
</protein>
<keyword evidence="2" id="KW-0812">Transmembrane</keyword>
<feature type="transmembrane region" description="Helical" evidence="2">
    <location>
        <begin position="43"/>
        <end position="62"/>
    </location>
</feature>
<evidence type="ECO:0000313" key="4">
    <source>
        <dbReference type="Proteomes" id="UP000676079"/>
    </source>
</evidence>
<keyword evidence="2" id="KW-0472">Membrane</keyword>
<evidence type="ECO:0000256" key="2">
    <source>
        <dbReference type="SAM" id="Phobius"/>
    </source>
</evidence>
<accession>A0ABX8BTZ6</accession>
<reference evidence="3 4" key="1">
    <citation type="submission" date="2021-05" db="EMBL/GenBank/DDBJ databases">
        <title>Direct Submission.</title>
        <authorList>
            <person name="Li K."/>
            <person name="Gao J."/>
        </authorList>
    </citation>
    <scope>NUCLEOTIDE SEQUENCE [LARGE SCALE GENOMIC DNA]</scope>
    <source>
        <strain evidence="3 4">Mg02</strain>
    </source>
</reference>
<keyword evidence="2" id="KW-1133">Transmembrane helix</keyword>
<feature type="transmembrane region" description="Helical" evidence="2">
    <location>
        <begin position="107"/>
        <end position="126"/>
    </location>
</feature>
<evidence type="ECO:0000313" key="3">
    <source>
        <dbReference type="EMBL" id="QUX25482.1"/>
    </source>
</evidence>
<dbReference type="RefSeq" id="WP_220561039.1">
    <property type="nucleotide sequence ID" value="NZ_CP074133.1"/>
</dbReference>
<name>A0ABX8BTZ6_9ACTN</name>
<sequence>MRHIVGFLSGLILAPVLLLACGWAFSHLRSLHAAERGVLEGSGPLVLAGLVGVGVIVALLAVPPRLTPMLPLSVALVLGSATGVALVRGHLLERLPPVPGLEGALDLLPLGVFVPVALVLAATVFVGGRWRRSEEHEVTEEEYFEGLYEEGEERPADKRAEPEAQHVPRHRA</sequence>
<dbReference type="EMBL" id="CP074133">
    <property type="protein sequence ID" value="QUX25482.1"/>
    <property type="molecule type" value="Genomic_DNA"/>
</dbReference>
<evidence type="ECO:0000256" key="1">
    <source>
        <dbReference type="SAM" id="MobiDB-lite"/>
    </source>
</evidence>
<feature type="compositionally biased region" description="Basic and acidic residues" evidence="1">
    <location>
        <begin position="153"/>
        <end position="166"/>
    </location>
</feature>
<gene>
    <name evidence="3" type="ORF">KGD84_15290</name>
</gene>
<feature type="transmembrane region" description="Helical" evidence="2">
    <location>
        <begin position="69"/>
        <end position="87"/>
    </location>
</feature>
<keyword evidence="4" id="KW-1185">Reference proteome</keyword>
<feature type="region of interest" description="Disordered" evidence="1">
    <location>
        <begin position="136"/>
        <end position="172"/>
    </location>
</feature>
<proteinExistence type="predicted"/>
<dbReference type="Proteomes" id="UP000676079">
    <property type="component" value="Chromosome"/>
</dbReference>
<organism evidence="3 4">
    <name type="scientific">Nocardiopsis changdeensis</name>
    <dbReference type="NCBI Taxonomy" id="2831969"/>
    <lineage>
        <taxon>Bacteria</taxon>
        <taxon>Bacillati</taxon>
        <taxon>Actinomycetota</taxon>
        <taxon>Actinomycetes</taxon>
        <taxon>Streptosporangiales</taxon>
        <taxon>Nocardiopsidaceae</taxon>
        <taxon>Nocardiopsis</taxon>
    </lineage>
</organism>
<evidence type="ECO:0008006" key="5">
    <source>
        <dbReference type="Google" id="ProtNLM"/>
    </source>
</evidence>